<dbReference type="InterPro" id="IPR027443">
    <property type="entry name" value="IPNS-like_sf"/>
</dbReference>
<dbReference type="PANTHER" id="PTHR47990">
    <property type="entry name" value="2-OXOGLUTARATE (2OG) AND FE(II)-DEPENDENT OXYGENASE SUPERFAMILY PROTEIN-RELATED"/>
    <property type="match status" value="1"/>
</dbReference>
<dbReference type="Pfam" id="PF14226">
    <property type="entry name" value="DIOX_N"/>
    <property type="match status" value="1"/>
</dbReference>
<dbReference type="Gene3D" id="2.60.120.330">
    <property type="entry name" value="B-lactam Antibiotic, Isopenicillin N Synthase, Chain"/>
    <property type="match status" value="1"/>
</dbReference>
<dbReference type="FunFam" id="2.60.120.330:FF:000017">
    <property type="entry name" value="2-oxoglutarate-dependent dioxygenase DAO"/>
    <property type="match status" value="1"/>
</dbReference>
<comment type="similarity">
    <text evidence="6">Belongs to the iron/ascorbate-dependent oxidoreductase family.</text>
</comment>
<dbReference type="GO" id="GO:0046872">
    <property type="term" value="F:metal ion binding"/>
    <property type="evidence" value="ECO:0007669"/>
    <property type="project" value="UniProtKB-KW"/>
</dbReference>
<sequence length="305" mass="34608">MMAETGGVIPTIDLEEVVSDKILNQKIREASERWGCFRVMNHGVSLSLMSDMKKTIMDLFERPHEVKVRNTDVLLGIGYRAPYDINPYYETFGLYDMASPQAVNTFCDQLDASAEQREIMVKYGNAMDGLAKYLTRMLAKSYELADHDICKEWPSQFRISKYHFNPETVGKNGLITHTDPGFLTIVHGDDNVGGLEAMDHSSGTYFPINTSPNTLTVNLGDMAKIWSNGRLCNVKHRVQCKEAKMRITISTFLLIPMDEVVEPPSEFVDAEHPRLYKPISDGELRKIRLSNNMHDGESFQFITLK</sequence>
<evidence type="ECO:0000256" key="2">
    <source>
        <dbReference type="ARBA" id="ARBA00023004"/>
    </source>
</evidence>
<dbReference type="GO" id="GO:0016491">
    <property type="term" value="F:oxidoreductase activity"/>
    <property type="evidence" value="ECO:0007669"/>
    <property type="project" value="UniProtKB-KW"/>
</dbReference>
<dbReference type="InterPro" id="IPR005123">
    <property type="entry name" value="Oxoglu/Fe-dep_dioxygenase_dom"/>
</dbReference>
<evidence type="ECO:0000313" key="9">
    <source>
        <dbReference type="Proteomes" id="UP000264353"/>
    </source>
</evidence>
<evidence type="ECO:0000256" key="3">
    <source>
        <dbReference type="ARBA" id="ARBA00054658"/>
    </source>
</evidence>
<proteinExistence type="inferred from homology"/>
<dbReference type="PROSITE" id="PS51471">
    <property type="entry name" value="FE2OG_OXY"/>
    <property type="match status" value="1"/>
</dbReference>
<gene>
    <name evidence="8" type="ORF">BRARA_F00945</name>
</gene>
<comment type="function">
    <text evidence="3">2-oxoglutarate-dependent dioxygenase essential for auxin catabolism and maintenance of auxin homeostasis in reproductive organs. Catalyzes the irreversible oxidation of indole-3-acetic acid (IAA) to the biologically inactive 2-oxoindole-3-acetic acid (OxIAA).</text>
</comment>
<evidence type="ECO:0000256" key="5">
    <source>
        <dbReference type="ARBA" id="ARBA00076740"/>
    </source>
</evidence>
<dbReference type="InterPro" id="IPR044861">
    <property type="entry name" value="IPNS-like_FE2OG_OXY"/>
</dbReference>
<dbReference type="InterPro" id="IPR026992">
    <property type="entry name" value="DIOX_N"/>
</dbReference>
<protein>
    <recommendedName>
        <fullName evidence="4">2-oxoglutarate-dependent dioxygenase DAO</fullName>
    </recommendedName>
    <alternativeName>
        <fullName evidence="5">Protein DIOXYGENASE FOR AUXIN OXIDATION</fullName>
    </alternativeName>
</protein>
<evidence type="ECO:0000256" key="1">
    <source>
        <dbReference type="ARBA" id="ARBA00022723"/>
    </source>
</evidence>
<evidence type="ECO:0000259" key="7">
    <source>
        <dbReference type="PROSITE" id="PS51471"/>
    </source>
</evidence>
<feature type="domain" description="Fe2OG dioxygenase" evidence="7">
    <location>
        <begin position="152"/>
        <end position="256"/>
    </location>
</feature>
<keyword evidence="1 6" id="KW-0479">Metal-binding</keyword>
<evidence type="ECO:0000256" key="4">
    <source>
        <dbReference type="ARBA" id="ARBA00074102"/>
    </source>
</evidence>
<dbReference type="EMBL" id="CM010633">
    <property type="protein sequence ID" value="RID57577.1"/>
    <property type="molecule type" value="Genomic_DNA"/>
</dbReference>
<dbReference type="Pfam" id="PF03171">
    <property type="entry name" value="2OG-FeII_Oxy"/>
    <property type="match status" value="1"/>
</dbReference>
<dbReference type="AlphaFoldDB" id="A0A397YVU9"/>
<dbReference type="Proteomes" id="UP000264353">
    <property type="component" value="Chromosome A6"/>
</dbReference>
<evidence type="ECO:0000256" key="6">
    <source>
        <dbReference type="RuleBase" id="RU003682"/>
    </source>
</evidence>
<dbReference type="InterPro" id="IPR050231">
    <property type="entry name" value="Iron_ascorbate_oxido_reductase"/>
</dbReference>
<dbReference type="SUPFAM" id="SSF51197">
    <property type="entry name" value="Clavaminate synthase-like"/>
    <property type="match status" value="1"/>
</dbReference>
<organism evidence="8 9">
    <name type="scientific">Brassica campestris</name>
    <name type="common">Field mustard</name>
    <dbReference type="NCBI Taxonomy" id="3711"/>
    <lineage>
        <taxon>Eukaryota</taxon>
        <taxon>Viridiplantae</taxon>
        <taxon>Streptophyta</taxon>
        <taxon>Embryophyta</taxon>
        <taxon>Tracheophyta</taxon>
        <taxon>Spermatophyta</taxon>
        <taxon>Magnoliopsida</taxon>
        <taxon>eudicotyledons</taxon>
        <taxon>Gunneridae</taxon>
        <taxon>Pentapetalae</taxon>
        <taxon>rosids</taxon>
        <taxon>malvids</taxon>
        <taxon>Brassicales</taxon>
        <taxon>Brassicaceae</taxon>
        <taxon>Brassiceae</taxon>
        <taxon>Brassica</taxon>
    </lineage>
</organism>
<reference evidence="8 9" key="1">
    <citation type="submission" date="2018-06" db="EMBL/GenBank/DDBJ databases">
        <title>WGS assembly of Brassica rapa FPsc.</title>
        <authorList>
            <person name="Bowman J."/>
            <person name="Kohchi T."/>
            <person name="Yamato K."/>
            <person name="Jenkins J."/>
            <person name="Shu S."/>
            <person name="Ishizaki K."/>
            <person name="Yamaoka S."/>
            <person name="Nishihama R."/>
            <person name="Nakamura Y."/>
            <person name="Berger F."/>
            <person name="Adam C."/>
            <person name="Aki S."/>
            <person name="Althoff F."/>
            <person name="Araki T."/>
            <person name="Arteaga-Vazquez M."/>
            <person name="Balasubrmanian S."/>
            <person name="Bauer D."/>
            <person name="Boehm C."/>
            <person name="Briginshaw L."/>
            <person name="Caballero-Perez J."/>
            <person name="Catarino B."/>
            <person name="Chen F."/>
            <person name="Chiyoda S."/>
            <person name="Chovatia M."/>
            <person name="Davies K."/>
            <person name="Delmans M."/>
            <person name="Demura T."/>
            <person name="Dierschke T."/>
            <person name="Dolan L."/>
            <person name="Dorantes-Acosta A."/>
            <person name="Eklund D."/>
            <person name="Florent S."/>
            <person name="Flores-Sandoval E."/>
            <person name="Fujiyama A."/>
            <person name="Fukuzawa H."/>
            <person name="Galik B."/>
            <person name="Grimanelli D."/>
            <person name="Grimwood J."/>
            <person name="Grossniklaus U."/>
            <person name="Hamada T."/>
            <person name="Haseloff J."/>
            <person name="Hetherington A."/>
            <person name="Higo A."/>
            <person name="Hirakawa Y."/>
            <person name="Hundley H."/>
            <person name="Ikeda Y."/>
            <person name="Inoue K."/>
            <person name="Inoue S."/>
            <person name="Ishida S."/>
            <person name="Jia Q."/>
            <person name="Kakita M."/>
            <person name="Kanazawa T."/>
            <person name="Kawai Y."/>
            <person name="Kawashima T."/>
            <person name="Kennedy M."/>
            <person name="Kinose K."/>
            <person name="Kinoshita T."/>
            <person name="Kohara Y."/>
            <person name="Koide E."/>
            <person name="Komatsu K."/>
            <person name="Kopischke S."/>
            <person name="Kubo M."/>
            <person name="Kyozuka J."/>
            <person name="Lagercrantz U."/>
            <person name="Lin S."/>
            <person name="Lindquist E."/>
            <person name="Lipzen A."/>
            <person name="Lu C."/>
            <person name="Luna E."/>
            <person name="Martienssen R."/>
            <person name="Minamino N."/>
            <person name="Mizutani M."/>
            <person name="Mizutani M."/>
            <person name="Mochizuki N."/>
            <person name="Monte I."/>
            <person name="Mosher R."/>
            <person name="Nagasaki H."/>
            <person name="Nakagami H."/>
            <person name="Naramoto S."/>
            <person name="Nishitani K."/>
            <person name="Ohtani M."/>
            <person name="Okamoto T."/>
            <person name="Okumura M."/>
            <person name="Phillips J."/>
            <person name="Pollak B."/>
            <person name="Reinders A."/>
            <person name="Roevekamp M."/>
            <person name="Sano R."/>
            <person name="Sawa S."/>
            <person name="Schmid M."/>
            <person name="Shirakawa M."/>
            <person name="Solano R."/>
            <person name="Spunde A."/>
            <person name="Suetsugu N."/>
            <person name="Sugano S."/>
            <person name="Sugiyama A."/>
            <person name="Sun R."/>
            <person name="Suzuki Y."/>
            <person name="Takenaka M."/>
            <person name="Takezawa D."/>
            <person name="Tomogane H."/>
            <person name="Tsuzuki M."/>
            <person name="Ueda T."/>
            <person name="Umeda M."/>
            <person name="Ward J."/>
            <person name="Watanabe Y."/>
            <person name="Yazaki K."/>
            <person name="Yokoyama R."/>
            <person name="Yoshitake Y."/>
            <person name="Yotsui I."/>
            <person name="Zachgo S."/>
            <person name="Schmutz J."/>
        </authorList>
    </citation>
    <scope>NUCLEOTIDE SEQUENCE [LARGE SCALE GENOMIC DNA]</scope>
    <source>
        <strain evidence="9">cv. B-3</strain>
    </source>
</reference>
<name>A0A397YVU9_BRACM</name>
<keyword evidence="2 6" id="KW-0408">Iron</keyword>
<keyword evidence="6" id="KW-0560">Oxidoreductase</keyword>
<evidence type="ECO:0000313" key="8">
    <source>
        <dbReference type="EMBL" id="RID57577.1"/>
    </source>
</evidence>
<accession>A0A397YVU9</accession>